<protein>
    <submittedName>
        <fullName evidence="2">Uncharacterized protein</fullName>
    </submittedName>
</protein>
<dbReference type="EMBL" id="CP089984">
    <property type="protein sequence ID" value="WXB12594.1"/>
    <property type="molecule type" value="Genomic_DNA"/>
</dbReference>
<sequence length="71" mass="7456">MFSKLLHERSPWAIAAGIGGVVLVGLAVRSHVGRGILATLAALSAARWTTRRLLEPPHVPTAPPPPQLTSS</sequence>
<proteinExistence type="predicted"/>
<keyword evidence="3" id="KW-1185">Reference proteome</keyword>
<evidence type="ECO:0000256" key="1">
    <source>
        <dbReference type="SAM" id="Phobius"/>
    </source>
</evidence>
<accession>A0ABZ2LNW4</accession>
<evidence type="ECO:0000313" key="3">
    <source>
        <dbReference type="Proteomes" id="UP001370348"/>
    </source>
</evidence>
<keyword evidence="1" id="KW-1133">Transmembrane helix</keyword>
<dbReference type="Proteomes" id="UP001370348">
    <property type="component" value="Chromosome"/>
</dbReference>
<name>A0ABZ2LNW4_9BACT</name>
<dbReference type="RefSeq" id="WP_394822215.1">
    <property type="nucleotide sequence ID" value="NZ_CP089984.1"/>
</dbReference>
<organism evidence="2 3">
    <name type="scientific">Pendulispora albinea</name>
    <dbReference type="NCBI Taxonomy" id="2741071"/>
    <lineage>
        <taxon>Bacteria</taxon>
        <taxon>Pseudomonadati</taxon>
        <taxon>Myxococcota</taxon>
        <taxon>Myxococcia</taxon>
        <taxon>Myxococcales</taxon>
        <taxon>Sorangiineae</taxon>
        <taxon>Pendulisporaceae</taxon>
        <taxon>Pendulispora</taxon>
    </lineage>
</organism>
<keyword evidence="1" id="KW-0812">Transmembrane</keyword>
<feature type="transmembrane region" description="Helical" evidence="1">
    <location>
        <begin position="12"/>
        <end position="28"/>
    </location>
</feature>
<evidence type="ECO:0000313" key="2">
    <source>
        <dbReference type="EMBL" id="WXB12594.1"/>
    </source>
</evidence>
<keyword evidence="1" id="KW-0472">Membrane</keyword>
<reference evidence="2 3" key="1">
    <citation type="submission" date="2021-12" db="EMBL/GenBank/DDBJ databases">
        <title>Discovery of the Pendulisporaceae a myxobacterial family with distinct sporulation behavior and unique specialized metabolism.</title>
        <authorList>
            <person name="Garcia R."/>
            <person name="Popoff A."/>
            <person name="Bader C.D."/>
            <person name="Loehr J."/>
            <person name="Walesch S."/>
            <person name="Walt C."/>
            <person name="Boldt J."/>
            <person name="Bunk B."/>
            <person name="Haeckl F.J.F.P.J."/>
            <person name="Gunesch A.P."/>
            <person name="Birkelbach J."/>
            <person name="Nuebel U."/>
            <person name="Pietschmann T."/>
            <person name="Bach T."/>
            <person name="Mueller R."/>
        </authorList>
    </citation>
    <scope>NUCLEOTIDE SEQUENCE [LARGE SCALE GENOMIC DNA]</scope>
    <source>
        <strain evidence="2 3">MSr11954</strain>
    </source>
</reference>
<gene>
    <name evidence="2" type="ORF">LZC94_32690</name>
</gene>